<dbReference type="EMBL" id="BA000037">
    <property type="protein sequence ID" value="BAC94926.1"/>
    <property type="molecule type" value="Genomic_DNA"/>
</dbReference>
<gene>
    <name evidence="1" type="ordered locus">VV2162</name>
</gene>
<organism evidence="1 2">
    <name type="scientific">Vibrio vulnificus (strain YJ016)</name>
    <dbReference type="NCBI Taxonomy" id="196600"/>
    <lineage>
        <taxon>Bacteria</taxon>
        <taxon>Pseudomonadati</taxon>
        <taxon>Pseudomonadota</taxon>
        <taxon>Gammaproteobacteria</taxon>
        <taxon>Vibrionales</taxon>
        <taxon>Vibrionaceae</taxon>
        <taxon>Vibrio</taxon>
    </lineage>
</organism>
<accession>Q7MJJ9</accession>
<name>Q7MJJ9_VIBVY</name>
<evidence type="ECO:0000313" key="2">
    <source>
        <dbReference type="Proteomes" id="UP000002675"/>
    </source>
</evidence>
<protein>
    <submittedName>
        <fullName evidence="1">Uncharacterized protein</fullName>
    </submittedName>
</protein>
<dbReference type="KEGG" id="vvy:VV2162"/>
<evidence type="ECO:0000313" key="1">
    <source>
        <dbReference type="EMBL" id="BAC94926.1"/>
    </source>
</evidence>
<proteinExistence type="predicted"/>
<sequence length="270" mass="31492">MRCAHWSLCLRMWLMERFISKKKIKPSSRKLSNMPKIINYRRILPLPKKRSECSQIRAFPKKPTLPPRINLTSNRMKTMNKQALVETLNKLSHDFSSEIQDTKQKKEKLAIYRSELAKMDLAISALNQDISKELDFDKLKDLKGQLKTKEQEHSEMSSIIINLTSYTSDSNYSERLDKIRKMHKEAEKDFYEYVMASCREKITDVVSQHEELLPLIRDYVVASVGVRNPNPVYHYGAPFIDIFGPFMGDEWVEHKTSLLHEAGVNDLSHC</sequence>
<dbReference type="Proteomes" id="UP000002675">
    <property type="component" value="Chromosome I"/>
</dbReference>
<dbReference type="HOGENOM" id="CLU_1030354_0_0_6"/>
<reference evidence="1 2" key="1">
    <citation type="journal article" date="2003" name="Genome Res.">
        <title>Comparative genome analysis of Vibrio vulnificus, a marine pathogen.</title>
        <authorList>
            <person name="Chen C.Y."/>
            <person name="Wu K.M."/>
            <person name="Chang Y.C."/>
            <person name="Chang C.H."/>
            <person name="Tsai H.C."/>
            <person name="Liao T.L."/>
            <person name="Liu Y.M."/>
            <person name="Chen H.J."/>
            <person name="Shen A.B."/>
            <person name="Li J.C."/>
            <person name="Su T.L."/>
            <person name="Shao C.P."/>
            <person name="Lee C.T."/>
            <person name="Hor L.I."/>
            <person name="Tsai S.F."/>
        </authorList>
    </citation>
    <scope>NUCLEOTIDE SEQUENCE [LARGE SCALE GENOMIC DNA]</scope>
    <source>
        <strain evidence="1 2">YJ016</strain>
    </source>
</reference>
<dbReference type="AlphaFoldDB" id="Q7MJJ9"/>